<reference evidence="18" key="1">
    <citation type="journal article" date="2021" name="PeerJ">
        <title>Extensive microbial diversity within the chicken gut microbiome revealed by metagenomics and culture.</title>
        <authorList>
            <person name="Gilroy R."/>
            <person name="Ravi A."/>
            <person name="Getino M."/>
            <person name="Pursley I."/>
            <person name="Horton D.L."/>
            <person name="Alikhan N.F."/>
            <person name="Baker D."/>
            <person name="Gharbi K."/>
            <person name="Hall N."/>
            <person name="Watson M."/>
            <person name="Adriaenssens E.M."/>
            <person name="Foster-Nyarko E."/>
            <person name="Jarju S."/>
            <person name="Secka A."/>
            <person name="Antonio M."/>
            <person name="Oren A."/>
            <person name="Chaudhuri R.R."/>
            <person name="La Ragione R."/>
            <person name="Hildebrand F."/>
            <person name="Pallen M.J."/>
        </authorList>
    </citation>
    <scope>NUCLEOTIDE SEQUENCE</scope>
    <source>
        <strain evidence="18">1282</strain>
    </source>
</reference>
<dbReference type="Gene3D" id="3.90.78.10">
    <property type="entry name" value="UDP-N-acetylenolpyruvoylglucosamine reductase, C-terminal domain"/>
    <property type="match status" value="1"/>
</dbReference>
<keyword evidence="8 16" id="KW-0274">FAD</keyword>
<accession>A0A9D1YC50</accession>
<comment type="catalytic activity">
    <reaction evidence="15 16">
        <text>UDP-N-acetyl-alpha-D-muramate + NADP(+) = UDP-N-acetyl-3-O-(1-carboxyvinyl)-alpha-D-glucosamine + NADPH + H(+)</text>
        <dbReference type="Rhea" id="RHEA:12248"/>
        <dbReference type="ChEBI" id="CHEBI:15378"/>
        <dbReference type="ChEBI" id="CHEBI:57783"/>
        <dbReference type="ChEBI" id="CHEBI:58349"/>
        <dbReference type="ChEBI" id="CHEBI:68483"/>
        <dbReference type="ChEBI" id="CHEBI:70757"/>
        <dbReference type="EC" id="1.3.1.98"/>
    </reaction>
</comment>
<evidence type="ECO:0000256" key="4">
    <source>
        <dbReference type="ARBA" id="ARBA00004752"/>
    </source>
</evidence>
<evidence type="ECO:0000313" key="19">
    <source>
        <dbReference type="Proteomes" id="UP000823915"/>
    </source>
</evidence>
<keyword evidence="12 16" id="KW-0560">Oxidoreductase</keyword>
<dbReference type="Gene3D" id="3.30.465.10">
    <property type="match status" value="1"/>
</dbReference>
<dbReference type="Gene3D" id="3.30.43.10">
    <property type="entry name" value="Uridine Diphospho-n-acetylenolpyruvylglucosamine Reductase, domain 2"/>
    <property type="match status" value="1"/>
</dbReference>
<comment type="similarity">
    <text evidence="16">Belongs to the MurB family.</text>
</comment>
<protein>
    <recommendedName>
        <fullName evidence="16">UDP-N-acetylenolpyruvoylglucosamine reductase</fullName>
        <ecNumber evidence="16">1.3.1.98</ecNumber>
    </recommendedName>
    <alternativeName>
        <fullName evidence="16">UDP-N-acetylmuramate dehydrogenase</fullName>
    </alternativeName>
</protein>
<keyword evidence="14 16" id="KW-0961">Cell wall biogenesis/degradation</keyword>
<evidence type="ECO:0000313" key="18">
    <source>
        <dbReference type="EMBL" id="HIY26084.1"/>
    </source>
</evidence>
<dbReference type="PROSITE" id="PS51387">
    <property type="entry name" value="FAD_PCMH"/>
    <property type="match status" value="1"/>
</dbReference>
<name>A0A9D1YC50_9FIRM</name>
<evidence type="ECO:0000256" key="8">
    <source>
        <dbReference type="ARBA" id="ARBA00022827"/>
    </source>
</evidence>
<dbReference type="GO" id="GO:0071949">
    <property type="term" value="F:FAD binding"/>
    <property type="evidence" value="ECO:0007669"/>
    <property type="project" value="InterPro"/>
</dbReference>
<dbReference type="SUPFAM" id="SSF56176">
    <property type="entry name" value="FAD-binding/transporter-associated domain-like"/>
    <property type="match status" value="1"/>
</dbReference>
<sequence length="304" mass="32130">MLDYRGADQAARELGCRIQEGEPLAPRTTFRIGGPADRLYTLENLGQLKGLLQALEQGNIPRMVLGKGSNLLVSDKGYRGAVLALAGEFQKVELLPGGRVLAGAGAPLASVCAFARDRGLSGLEFAWGIPGSIGGAAYMDAGAYGGEMKDVVVKVRHLTSDGREGEAQGEDLAFGYRKSRYVGSGEIITQVEFQLEPGEPAAIAGKMEELMGRRKDKQPYDMPSAGSVFKRPEGHFAGTLIEQAGLKGRSVGGAQVSPKHAGFIVNTGGATCQDVLDLIALIQKTVQEKFGVALEPEVRVTGEV</sequence>
<feature type="active site" evidence="16">
    <location>
        <position position="297"/>
    </location>
</feature>
<evidence type="ECO:0000256" key="5">
    <source>
        <dbReference type="ARBA" id="ARBA00022490"/>
    </source>
</evidence>
<dbReference type="InterPro" id="IPR003170">
    <property type="entry name" value="MurB"/>
</dbReference>
<evidence type="ECO:0000256" key="3">
    <source>
        <dbReference type="ARBA" id="ARBA00004496"/>
    </source>
</evidence>
<dbReference type="PANTHER" id="PTHR21071:SF4">
    <property type="entry name" value="UDP-N-ACETYLENOLPYRUVOYLGLUCOSAMINE REDUCTASE"/>
    <property type="match status" value="1"/>
</dbReference>
<evidence type="ECO:0000256" key="11">
    <source>
        <dbReference type="ARBA" id="ARBA00022984"/>
    </source>
</evidence>
<keyword evidence="10 16" id="KW-0133">Cell shape</keyword>
<gene>
    <name evidence="16 18" type="primary">murB</name>
    <name evidence="18" type="ORF">H9838_02810</name>
</gene>
<evidence type="ECO:0000256" key="6">
    <source>
        <dbReference type="ARBA" id="ARBA00022618"/>
    </source>
</evidence>
<dbReference type="GO" id="GO:0005829">
    <property type="term" value="C:cytosol"/>
    <property type="evidence" value="ECO:0007669"/>
    <property type="project" value="TreeGrafter"/>
</dbReference>
<dbReference type="GO" id="GO:0071555">
    <property type="term" value="P:cell wall organization"/>
    <property type="evidence" value="ECO:0007669"/>
    <property type="project" value="UniProtKB-KW"/>
</dbReference>
<dbReference type="NCBIfam" id="TIGR00179">
    <property type="entry name" value="murB"/>
    <property type="match status" value="1"/>
</dbReference>
<dbReference type="PANTHER" id="PTHR21071">
    <property type="entry name" value="UDP-N-ACETYLENOLPYRUVOYLGLUCOSAMINE REDUCTASE"/>
    <property type="match status" value="1"/>
</dbReference>
<evidence type="ECO:0000256" key="13">
    <source>
        <dbReference type="ARBA" id="ARBA00023306"/>
    </source>
</evidence>
<dbReference type="Pfam" id="PF01565">
    <property type="entry name" value="FAD_binding_4"/>
    <property type="match status" value="1"/>
</dbReference>
<evidence type="ECO:0000256" key="7">
    <source>
        <dbReference type="ARBA" id="ARBA00022630"/>
    </source>
</evidence>
<dbReference type="InterPro" id="IPR016167">
    <property type="entry name" value="FAD-bd_PCMH_sub1"/>
</dbReference>
<comment type="cofactor">
    <cofactor evidence="1 16">
        <name>FAD</name>
        <dbReference type="ChEBI" id="CHEBI:57692"/>
    </cofactor>
</comment>
<keyword evidence="7 16" id="KW-0285">Flavoprotein</keyword>
<keyword evidence="13 16" id="KW-0131">Cell cycle</keyword>
<comment type="subcellular location">
    <subcellularLocation>
        <location evidence="3 16">Cytoplasm</location>
    </subcellularLocation>
</comment>
<dbReference type="GO" id="GO:0051301">
    <property type="term" value="P:cell division"/>
    <property type="evidence" value="ECO:0007669"/>
    <property type="project" value="UniProtKB-KW"/>
</dbReference>
<dbReference type="AlphaFoldDB" id="A0A9D1YC50"/>
<evidence type="ECO:0000256" key="9">
    <source>
        <dbReference type="ARBA" id="ARBA00022857"/>
    </source>
</evidence>
<dbReference type="Pfam" id="PF02873">
    <property type="entry name" value="MurB_C"/>
    <property type="match status" value="1"/>
</dbReference>
<evidence type="ECO:0000256" key="12">
    <source>
        <dbReference type="ARBA" id="ARBA00023002"/>
    </source>
</evidence>
<evidence type="ECO:0000256" key="10">
    <source>
        <dbReference type="ARBA" id="ARBA00022960"/>
    </source>
</evidence>
<reference evidence="18" key="2">
    <citation type="submission" date="2021-04" db="EMBL/GenBank/DDBJ databases">
        <authorList>
            <person name="Gilroy R."/>
        </authorList>
    </citation>
    <scope>NUCLEOTIDE SEQUENCE</scope>
    <source>
        <strain evidence="18">1282</strain>
    </source>
</reference>
<dbReference type="GO" id="GO:0008762">
    <property type="term" value="F:UDP-N-acetylmuramate dehydrogenase activity"/>
    <property type="evidence" value="ECO:0007669"/>
    <property type="project" value="UniProtKB-UniRule"/>
</dbReference>
<dbReference type="InterPro" id="IPR011601">
    <property type="entry name" value="MurB_C"/>
</dbReference>
<dbReference type="Proteomes" id="UP000823915">
    <property type="component" value="Unassembled WGS sequence"/>
</dbReference>
<keyword evidence="5 16" id="KW-0963">Cytoplasm</keyword>
<dbReference type="InterPro" id="IPR036318">
    <property type="entry name" value="FAD-bd_PCMH-like_sf"/>
</dbReference>
<dbReference type="HAMAP" id="MF_00037">
    <property type="entry name" value="MurB"/>
    <property type="match status" value="1"/>
</dbReference>
<dbReference type="GO" id="GO:0009252">
    <property type="term" value="P:peptidoglycan biosynthetic process"/>
    <property type="evidence" value="ECO:0007669"/>
    <property type="project" value="UniProtKB-UniRule"/>
</dbReference>
<evidence type="ECO:0000259" key="17">
    <source>
        <dbReference type="PROSITE" id="PS51387"/>
    </source>
</evidence>
<dbReference type="InterPro" id="IPR016169">
    <property type="entry name" value="FAD-bd_PCMH_sub2"/>
</dbReference>
<dbReference type="InterPro" id="IPR036635">
    <property type="entry name" value="MurB_C_sf"/>
</dbReference>
<evidence type="ECO:0000256" key="16">
    <source>
        <dbReference type="HAMAP-Rule" id="MF_00037"/>
    </source>
</evidence>
<dbReference type="InterPro" id="IPR006094">
    <property type="entry name" value="Oxid_FAD_bind_N"/>
</dbReference>
<comment type="function">
    <text evidence="2 16">Cell wall formation.</text>
</comment>
<evidence type="ECO:0000256" key="1">
    <source>
        <dbReference type="ARBA" id="ARBA00001974"/>
    </source>
</evidence>
<feature type="active site" evidence="16">
    <location>
        <position position="177"/>
    </location>
</feature>
<dbReference type="NCBIfam" id="NF010480">
    <property type="entry name" value="PRK13905.1"/>
    <property type="match status" value="1"/>
</dbReference>
<organism evidence="18 19">
    <name type="scientific">Candidatus Acutalibacter pullistercoris</name>
    <dbReference type="NCBI Taxonomy" id="2838418"/>
    <lineage>
        <taxon>Bacteria</taxon>
        <taxon>Bacillati</taxon>
        <taxon>Bacillota</taxon>
        <taxon>Clostridia</taxon>
        <taxon>Eubacteriales</taxon>
        <taxon>Acutalibacteraceae</taxon>
        <taxon>Acutalibacter</taxon>
    </lineage>
</organism>
<dbReference type="GO" id="GO:0008360">
    <property type="term" value="P:regulation of cell shape"/>
    <property type="evidence" value="ECO:0007669"/>
    <property type="project" value="UniProtKB-KW"/>
</dbReference>
<dbReference type="EMBL" id="DXDU01000048">
    <property type="protein sequence ID" value="HIY26084.1"/>
    <property type="molecule type" value="Genomic_DNA"/>
</dbReference>
<dbReference type="EC" id="1.3.1.98" evidence="16"/>
<keyword evidence="11 16" id="KW-0573">Peptidoglycan synthesis</keyword>
<keyword evidence="6 16" id="KW-0132">Cell division</keyword>
<comment type="caution">
    <text evidence="18">The sequence shown here is derived from an EMBL/GenBank/DDBJ whole genome shotgun (WGS) entry which is preliminary data.</text>
</comment>
<dbReference type="InterPro" id="IPR016166">
    <property type="entry name" value="FAD-bd_PCMH"/>
</dbReference>
<comment type="pathway">
    <text evidence="4 16">Cell wall biogenesis; peptidoglycan biosynthesis.</text>
</comment>
<dbReference type="SUPFAM" id="SSF56194">
    <property type="entry name" value="Uridine diphospho-N-Acetylenolpyruvylglucosamine reductase, MurB, C-terminal domain"/>
    <property type="match status" value="1"/>
</dbReference>
<keyword evidence="9 16" id="KW-0521">NADP</keyword>
<evidence type="ECO:0000256" key="14">
    <source>
        <dbReference type="ARBA" id="ARBA00023316"/>
    </source>
</evidence>
<feature type="active site" description="Proton donor" evidence="16">
    <location>
        <position position="227"/>
    </location>
</feature>
<evidence type="ECO:0000256" key="15">
    <source>
        <dbReference type="ARBA" id="ARBA00048914"/>
    </source>
</evidence>
<feature type="domain" description="FAD-binding PCMH-type" evidence="17">
    <location>
        <begin position="32"/>
        <end position="198"/>
    </location>
</feature>
<proteinExistence type="inferred from homology"/>
<evidence type="ECO:0000256" key="2">
    <source>
        <dbReference type="ARBA" id="ARBA00003921"/>
    </source>
</evidence>